<evidence type="ECO:0000259" key="1">
    <source>
        <dbReference type="PROSITE" id="PS50943"/>
    </source>
</evidence>
<dbReference type="Proteomes" id="UP000251281">
    <property type="component" value="Unassembled WGS sequence"/>
</dbReference>
<evidence type="ECO:0000313" key="2">
    <source>
        <dbReference type="EMBL" id="RAW54956.1"/>
    </source>
</evidence>
<evidence type="ECO:0000313" key="5">
    <source>
        <dbReference type="Proteomes" id="UP000261140"/>
    </source>
</evidence>
<dbReference type="RefSeq" id="WP_112091832.1">
    <property type="nucleotide sequence ID" value="NZ_CABVEJ010000002.1"/>
</dbReference>
<organism evidence="2 4">
    <name type="scientific">Faecalibacterium prausnitzii</name>
    <dbReference type="NCBI Taxonomy" id="853"/>
    <lineage>
        <taxon>Bacteria</taxon>
        <taxon>Bacillati</taxon>
        <taxon>Bacillota</taxon>
        <taxon>Clostridia</taxon>
        <taxon>Eubacteriales</taxon>
        <taxon>Oscillospiraceae</taxon>
        <taxon>Faecalibacterium</taxon>
    </lineage>
</organism>
<accession>A0A329U1W8</accession>
<dbReference type="Pfam" id="PF01381">
    <property type="entry name" value="HTH_3"/>
    <property type="match status" value="1"/>
</dbReference>
<reference evidence="2 4" key="1">
    <citation type="submission" date="2018-02" db="EMBL/GenBank/DDBJ databases">
        <title>Complete genome sequencing of Faecalibacterium prausnitzii strains isolated from the human gut.</title>
        <authorList>
            <person name="Fitzgerald B.C."/>
            <person name="Shkoporov A.N."/>
            <person name="Ross P.R."/>
            <person name="Hill C."/>
        </authorList>
    </citation>
    <scope>NUCLEOTIDE SEQUENCE [LARGE SCALE GENOMIC DNA]</scope>
    <source>
        <strain evidence="2 4">APC923/51-1</strain>
    </source>
</reference>
<comment type="caution">
    <text evidence="2">The sequence shown here is derived from an EMBL/GenBank/DDBJ whole genome shotgun (WGS) entry which is preliminary data.</text>
</comment>
<gene>
    <name evidence="2" type="ORF">C4N24_13465</name>
    <name evidence="3" type="ORF">DWZ89_06410</name>
</gene>
<protein>
    <submittedName>
        <fullName evidence="2 3">Transcriptional regulator</fullName>
    </submittedName>
</protein>
<evidence type="ECO:0000313" key="3">
    <source>
        <dbReference type="EMBL" id="RGB72109.1"/>
    </source>
</evidence>
<dbReference type="EMBL" id="PRLD01000019">
    <property type="protein sequence ID" value="RAW54956.1"/>
    <property type="molecule type" value="Genomic_DNA"/>
</dbReference>
<name>A0A329U1W8_9FIRM</name>
<proteinExistence type="predicted"/>
<dbReference type="AlphaFoldDB" id="A0A329U1W8"/>
<dbReference type="EMBL" id="QVEQ01000003">
    <property type="protein sequence ID" value="RGB72109.1"/>
    <property type="molecule type" value="Genomic_DNA"/>
</dbReference>
<evidence type="ECO:0000313" key="4">
    <source>
        <dbReference type="Proteomes" id="UP000251281"/>
    </source>
</evidence>
<dbReference type="CDD" id="cd00093">
    <property type="entry name" value="HTH_XRE"/>
    <property type="match status" value="1"/>
</dbReference>
<dbReference type="SMART" id="SM00530">
    <property type="entry name" value="HTH_XRE"/>
    <property type="match status" value="1"/>
</dbReference>
<feature type="domain" description="HTH cro/C1-type" evidence="1">
    <location>
        <begin position="6"/>
        <end position="60"/>
    </location>
</feature>
<dbReference type="InterPro" id="IPR010982">
    <property type="entry name" value="Lambda_DNA-bd_dom_sf"/>
</dbReference>
<dbReference type="Proteomes" id="UP000261140">
    <property type="component" value="Unassembled WGS sequence"/>
</dbReference>
<sequence length="101" mass="11150">MIGDVLKRTRIIYGYKASEMSSELGISASYLSEIENNKKQPSLDLLQKYADIYGIRLSSLILLSENMDEAEKSGKGTAFVRNMMAHLIQSMSAAAGDPDEE</sequence>
<dbReference type="PROSITE" id="PS50943">
    <property type="entry name" value="HTH_CROC1"/>
    <property type="match status" value="1"/>
</dbReference>
<dbReference type="SUPFAM" id="SSF47413">
    <property type="entry name" value="lambda repressor-like DNA-binding domains"/>
    <property type="match status" value="1"/>
</dbReference>
<dbReference type="InterPro" id="IPR001387">
    <property type="entry name" value="Cro/C1-type_HTH"/>
</dbReference>
<dbReference type="GO" id="GO:0003677">
    <property type="term" value="F:DNA binding"/>
    <property type="evidence" value="ECO:0007669"/>
    <property type="project" value="InterPro"/>
</dbReference>
<reference evidence="3 5" key="2">
    <citation type="submission" date="2018-08" db="EMBL/GenBank/DDBJ databases">
        <title>A genome reference for cultivated species of the human gut microbiota.</title>
        <authorList>
            <person name="Zou Y."/>
            <person name="Xue W."/>
            <person name="Luo G."/>
        </authorList>
    </citation>
    <scope>NUCLEOTIDE SEQUENCE [LARGE SCALE GENOMIC DNA]</scope>
    <source>
        <strain evidence="3 5">AF36-11AT</strain>
    </source>
</reference>
<dbReference type="Gene3D" id="1.10.260.40">
    <property type="entry name" value="lambda repressor-like DNA-binding domains"/>
    <property type="match status" value="1"/>
</dbReference>